<dbReference type="SMART" id="SM00479">
    <property type="entry name" value="EXOIII"/>
    <property type="match status" value="1"/>
</dbReference>
<keyword evidence="7" id="KW-0269">Exonuclease</keyword>
<dbReference type="Pfam" id="PF00929">
    <property type="entry name" value="RNase_T"/>
    <property type="match status" value="1"/>
</dbReference>
<evidence type="ECO:0000256" key="2">
    <source>
        <dbReference type="ARBA" id="ARBA00010489"/>
    </source>
</evidence>
<feature type="domain" description="Exonuclease" evidence="11">
    <location>
        <begin position="165"/>
        <end position="330"/>
    </location>
</feature>
<evidence type="ECO:0000313" key="13">
    <source>
        <dbReference type="Proteomes" id="UP001295740"/>
    </source>
</evidence>
<dbReference type="Proteomes" id="UP001295740">
    <property type="component" value="Unassembled WGS sequence"/>
</dbReference>
<organism evidence="12 13">
    <name type="scientific">Anthostomella pinea</name>
    <dbReference type="NCBI Taxonomy" id="933095"/>
    <lineage>
        <taxon>Eukaryota</taxon>
        <taxon>Fungi</taxon>
        <taxon>Dikarya</taxon>
        <taxon>Ascomycota</taxon>
        <taxon>Pezizomycotina</taxon>
        <taxon>Sordariomycetes</taxon>
        <taxon>Xylariomycetidae</taxon>
        <taxon>Xylariales</taxon>
        <taxon>Xylariaceae</taxon>
        <taxon>Anthostomella</taxon>
    </lineage>
</organism>
<keyword evidence="5" id="KW-0540">Nuclease</keyword>
<sequence>MAQELSSNWKKLQAKIKAESTTSTTSAGASSTTTTTTATKRKKANGSNTAQPQPPKKQKLGSHQVSSQSTSRHPKSVVRNTTSKKPGPPMGNTQSSAPVKGTAATITPSLALWAEDNDISPEDLAEAYNLGGSKPGRRTGGTPAILTTERHRINEGLAPGVDVGKYIALDCEMVGVGPDGQDHALARASLVDFHGRQVYDSFVRPRSRVTDFRTHITGITASTLHPNSGPREFAEVQRTIADLLRGRIVVGHDIRHDLAVLELNHPTPMVRDTARFSGYRRYGHGPKPALRVLAREVLGLEDFQTGAHSSIEDARVAMLLFRRRKSEFDVEHANKYGVPSADEAPRRGAGAGVGDGAKGKGELKKGKGPNGGKKKKKKR</sequence>
<name>A0AAI8YPE8_9PEZI</name>
<keyword evidence="8" id="KW-0539">Nucleus</keyword>
<feature type="region of interest" description="Disordered" evidence="10">
    <location>
        <begin position="334"/>
        <end position="379"/>
    </location>
</feature>
<evidence type="ECO:0000256" key="1">
    <source>
        <dbReference type="ARBA" id="ARBA00004123"/>
    </source>
</evidence>
<dbReference type="CDD" id="cd06144">
    <property type="entry name" value="REX4_like"/>
    <property type="match status" value="1"/>
</dbReference>
<reference evidence="12" key="1">
    <citation type="submission" date="2023-10" db="EMBL/GenBank/DDBJ databases">
        <authorList>
            <person name="Hackl T."/>
        </authorList>
    </citation>
    <scope>NUCLEOTIDE SEQUENCE</scope>
</reference>
<evidence type="ECO:0000259" key="11">
    <source>
        <dbReference type="SMART" id="SM00479"/>
    </source>
</evidence>
<feature type="compositionally biased region" description="Polar residues" evidence="10">
    <location>
        <begin position="61"/>
        <end position="71"/>
    </location>
</feature>
<dbReference type="Gene3D" id="3.30.420.10">
    <property type="entry name" value="Ribonuclease H-like superfamily/Ribonuclease H"/>
    <property type="match status" value="1"/>
</dbReference>
<dbReference type="InterPro" id="IPR047021">
    <property type="entry name" value="REXO1/3/4-like"/>
</dbReference>
<dbReference type="InterPro" id="IPR036397">
    <property type="entry name" value="RNaseH_sf"/>
</dbReference>
<evidence type="ECO:0000256" key="5">
    <source>
        <dbReference type="ARBA" id="ARBA00022722"/>
    </source>
</evidence>
<evidence type="ECO:0000313" key="12">
    <source>
        <dbReference type="EMBL" id="CAJ2512243.1"/>
    </source>
</evidence>
<gene>
    <name evidence="12" type="ORF">KHLLAP_LOCUS12711</name>
</gene>
<evidence type="ECO:0000256" key="8">
    <source>
        <dbReference type="ARBA" id="ARBA00023242"/>
    </source>
</evidence>
<feature type="compositionally biased region" description="Low complexity" evidence="10">
    <location>
        <begin position="20"/>
        <end position="38"/>
    </location>
</feature>
<dbReference type="GO" id="GO:0008408">
    <property type="term" value="F:3'-5' exonuclease activity"/>
    <property type="evidence" value="ECO:0007669"/>
    <property type="project" value="InterPro"/>
</dbReference>
<comment type="function">
    <text evidence="9">Exoribonuclease involved in ribosome biosynthesis. Involved in the processing of ITS1, the internal transcribed spacer localized between the 18S and 5.8S rRNAs.</text>
</comment>
<evidence type="ECO:0000256" key="3">
    <source>
        <dbReference type="ARBA" id="ARBA00016937"/>
    </source>
</evidence>
<keyword evidence="6" id="KW-0378">Hydrolase</keyword>
<feature type="compositionally biased region" description="Polar residues" evidence="10">
    <location>
        <begin position="1"/>
        <end position="10"/>
    </location>
</feature>
<dbReference type="PANTHER" id="PTHR12801">
    <property type="entry name" value="RNA EXONUCLEASE REXO1 / RECO3 FAMILY MEMBER-RELATED"/>
    <property type="match status" value="1"/>
</dbReference>
<comment type="subcellular location">
    <subcellularLocation>
        <location evidence="1">Nucleus</location>
    </subcellularLocation>
</comment>
<evidence type="ECO:0000256" key="7">
    <source>
        <dbReference type="ARBA" id="ARBA00022839"/>
    </source>
</evidence>
<feature type="region of interest" description="Disordered" evidence="10">
    <location>
        <begin position="1"/>
        <end position="101"/>
    </location>
</feature>
<dbReference type="InterPro" id="IPR013520">
    <property type="entry name" value="Ribonucl_H"/>
</dbReference>
<dbReference type="GO" id="GO:0005634">
    <property type="term" value="C:nucleus"/>
    <property type="evidence" value="ECO:0007669"/>
    <property type="project" value="UniProtKB-SubCell"/>
</dbReference>
<accession>A0AAI8YPE8</accession>
<dbReference type="EMBL" id="CAUWAG010000019">
    <property type="protein sequence ID" value="CAJ2512243.1"/>
    <property type="molecule type" value="Genomic_DNA"/>
</dbReference>
<dbReference type="PANTHER" id="PTHR12801:SF45">
    <property type="entry name" value="RNA EXONUCLEASE 4"/>
    <property type="match status" value="1"/>
</dbReference>
<dbReference type="GO" id="GO:0003676">
    <property type="term" value="F:nucleic acid binding"/>
    <property type="evidence" value="ECO:0007669"/>
    <property type="project" value="InterPro"/>
</dbReference>
<dbReference type="GO" id="GO:0006364">
    <property type="term" value="P:rRNA processing"/>
    <property type="evidence" value="ECO:0007669"/>
    <property type="project" value="UniProtKB-KW"/>
</dbReference>
<evidence type="ECO:0000256" key="10">
    <source>
        <dbReference type="SAM" id="MobiDB-lite"/>
    </source>
</evidence>
<evidence type="ECO:0000256" key="9">
    <source>
        <dbReference type="ARBA" id="ARBA00025599"/>
    </source>
</evidence>
<keyword evidence="13" id="KW-1185">Reference proteome</keyword>
<comment type="caution">
    <text evidence="12">The sequence shown here is derived from an EMBL/GenBank/DDBJ whole genome shotgun (WGS) entry which is preliminary data.</text>
</comment>
<dbReference type="AlphaFoldDB" id="A0AAI8YPE8"/>
<dbReference type="FunFam" id="3.30.420.10:FF:000007">
    <property type="entry name" value="Interferon-stimulated exonuclease gene 20"/>
    <property type="match status" value="1"/>
</dbReference>
<evidence type="ECO:0000256" key="4">
    <source>
        <dbReference type="ARBA" id="ARBA00022552"/>
    </source>
</evidence>
<evidence type="ECO:0000256" key="6">
    <source>
        <dbReference type="ARBA" id="ARBA00022801"/>
    </source>
</evidence>
<dbReference type="InterPro" id="IPR037431">
    <property type="entry name" value="REX4_DEDDh_dom"/>
</dbReference>
<protein>
    <recommendedName>
        <fullName evidence="3">RNA exonuclease 4</fullName>
    </recommendedName>
</protein>
<proteinExistence type="inferred from homology"/>
<comment type="similarity">
    <text evidence="2">Belongs to the REXO4 family.</text>
</comment>
<dbReference type="InterPro" id="IPR012337">
    <property type="entry name" value="RNaseH-like_sf"/>
</dbReference>
<dbReference type="GO" id="GO:0000027">
    <property type="term" value="P:ribosomal large subunit assembly"/>
    <property type="evidence" value="ECO:0007669"/>
    <property type="project" value="TreeGrafter"/>
</dbReference>
<dbReference type="SUPFAM" id="SSF53098">
    <property type="entry name" value="Ribonuclease H-like"/>
    <property type="match status" value="1"/>
</dbReference>
<keyword evidence="4" id="KW-0698">rRNA processing</keyword>